<proteinExistence type="predicted"/>
<dbReference type="PROSITE" id="PS50012">
    <property type="entry name" value="RCC1_3"/>
    <property type="match status" value="1"/>
</dbReference>
<dbReference type="PANTHER" id="PTHR47563">
    <property type="entry name" value="PROTEIN FMP25, MITOCHONDRIAL"/>
    <property type="match status" value="1"/>
</dbReference>
<dbReference type="GO" id="GO:0034551">
    <property type="term" value="P:mitochondrial respiratory chain complex III assembly"/>
    <property type="evidence" value="ECO:0007669"/>
    <property type="project" value="TreeGrafter"/>
</dbReference>
<dbReference type="EMBL" id="BPQB01000005">
    <property type="protein sequence ID" value="GJE86981.1"/>
    <property type="molecule type" value="Genomic_DNA"/>
</dbReference>
<comment type="caution">
    <text evidence="2">The sequence shown here is derived from an EMBL/GenBank/DDBJ whole genome shotgun (WGS) entry which is preliminary data.</text>
</comment>
<reference evidence="2 3" key="1">
    <citation type="submission" date="2021-08" db="EMBL/GenBank/DDBJ databases">
        <title>Draft Genome Sequence of Phanerochaete sordida strain YK-624.</title>
        <authorList>
            <person name="Mori T."/>
            <person name="Dohra H."/>
            <person name="Suzuki T."/>
            <person name="Kawagishi H."/>
            <person name="Hirai H."/>
        </authorList>
    </citation>
    <scope>NUCLEOTIDE SEQUENCE [LARGE SCALE GENOMIC DNA]</scope>
    <source>
        <strain evidence="2 3">YK-624</strain>
    </source>
</reference>
<gene>
    <name evidence="2" type="ORF">PsYK624_030640</name>
</gene>
<dbReference type="Proteomes" id="UP000703269">
    <property type="component" value="Unassembled WGS sequence"/>
</dbReference>
<dbReference type="SUPFAM" id="SSF50985">
    <property type="entry name" value="RCC1/BLIP-II"/>
    <property type="match status" value="1"/>
</dbReference>
<dbReference type="OrthoDB" id="10256179at2759"/>
<organism evidence="2 3">
    <name type="scientific">Phanerochaete sordida</name>
    <dbReference type="NCBI Taxonomy" id="48140"/>
    <lineage>
        <taxon>Eukaryota</taxon>
        <taxon>Fungi</taxon>
        <taxon>Dikarya</taxon>
        <taxon>Basidiomycota</taxon>
        <taxon>Agaricomycotina</taxon>
        <taxon>Agaricomycetes</taxon>
        <taxon>Polyporales</taxon>
        <taxon>Phanerochaetaceae</taxon>
        <taxon>Phanerochaete</taxon>
    </lineage>
</organism>
<evidence type="ECO:0000256" key="1">
    <source>
        <dbReference type="PROSITE-ProRule" id="PRU00235"/>
    </source>
</evidence>
<dbReference type="PANTHER" id="PTHR47563:SF1">
    <property type="entry name" value="PROTEIN FMP25, MITOCHONDRIAL"/>
    <property type="match status" value="1"/>
</dbReference>
<feature type="repeat" description="RCC1" evidence="1">
    <location>
        <begin position="378"/>
        <end position="438"/>
    </location>
</feature>
<evidence type="ECO:0000313" key="3">
    <source>
        <dbReference type="Proteomes" id="UP000703269"/>
    </source>
</evidence>
<dbReference type="Gene3D" id="2.130.10.30">
    <property type="entry name" value="Regulator of chromosome condensation 1/beta-lactamase-inhibitor protein II"/>
    <property type="match status" value="1"/>
</dbReference>
<dbReference type="InterPro" id="IPR053245">
    <property type="entry name" value="MitoProcess-Associated"/>
</dbReference>
<accession>A0A9P3L985</accession>
<sequence length="601" mass="63860">MLRSSRVLTQAAPSARTRLFSQASTPAIRARQATQGRAATVVASAAAAAASLWYATRDEIYNDAIAVPATAALGKVAVTGISLEDGSLSTLVWGSNRNHTLSADSKVSESVRTPAVAGWLQDVALRDLALHEKHAACIDANGDVYQWGDGFFGSDGSASSSSGKPSLTLRGKNVVRLQATTDRVFALSASGRIYVLAGSQAKQELATGQPTPSSNPWWGTGWLWGEEENVDFAEITPHEKLGWNERFVSISAGKDHMLALTNTGRTFAHPINLKANAYGQLGMRKVDVPDHSQDGQPHLHHIRKELDLTPKSIADPYAKSTPAIRRSADSTEPASRQPVAVDASIHFSDKLFEVPALKGIKVDRIAAGARSSFALSAGRVLGWGANEFGQIGLGGNVTLEAITVPTEVNLWRSTPRTTKTTCLDIFAGGDLAFFKVERADGMSLPSVDVLACGNGQWGGLGNNQFSNGQGTPVRARNVSGLMEYDEGSKGMQPIHPHQISVSPDGHVLLTLETLSRAGPGGAGRDLLVWGANQDFQLGNGKRGSVAAPAALHAPNGERVILGKRKADVKDMQGKVWKKGVQVEQCAVAGWGNSVVYWKICQ</sequence>
<protein>
    <submittedName>
        <fullName evidence="2">RCC1/BLIP-II</fullName>
    </submittedName>
</protein>
<dbReference type="GO" id="GO:0005743">
    <property type="term" value="C:mitochondrial inner membrane"/>
    <property type="evidence" value="ECO:0007669"/>
    <property type="project" value="TreeGrafter"/>
</dbReference>
<dbReference type="InterPro" id="IPR009091">
    <property type="entry name" value="RCC1/BLIP-II"/>
</dbReference>
<name>A0A9P3L985_9APHY</name>
<dbReference type="AlphaFoldDB" id="A0A9P3L985"/>
<dbReference type="Pfam" id="PF00415">
    <property type="entry name" value="RCC1"/>
    <property type="match status" value="1"/>
</dbReference>
<keyword evidence="3" id="KW-1185">Reference proteome</keyword>
<evidence type="ECO:0000313" key="2">
    <source>
        <dbReference type="EMBL" id="GJE86981.1"/>
    </source>
</evidence>
<dbReference type="InterPro" id="IPR000408">
    <property type="entry name" value="Reg_chr_condens"/>
</dbReference>